<keyword evidence="4" id="KW-1185">Reference proteome</keyword>
<dbReference type="Proteomes" id="UP000266723">
    <property type="component" value="Unassembled WGS sequence"/>
</dbReference>
<keyword evidence="1" id="KW-1133">Transmembrane helix</keyword>
<evidence type="ECO:0000313" key="2">
    <source>
        <dbReference type="EMBL" id="KAF2584230.1"/>
    </source>
</evidence>
<dbReference type="EMBL" id="QGKV02001507">
    <property type="protein sequence ID" value="KAF3528252.1"/>
    <property type="molecule type" value="Genomic_DNA"/>
</dbReference>
<evidence type="ECO:0000313" key="4">
    <source>
        <dbReference type="Proteomes" id="UP000266723"/>
    </source>
</evidence>
<reference evidence="2" key="1">
    <citation type="submission" date="2019-12" db="EMBL/GenBank/DDBJ databases">
        <title>Genome sequencing and annotation of Brassica cretica.</title>
        <authorList>
            <person name="Studholme D.J."/>
            <person name="Sarris P.F."/>
        </authorList>
    </citation>
    <scope>NUCLEOTIDE SEQUENCE</scope>
    <source>
        <strain evidence="2">PFS-102/07</strain>
        <tissue evidence="2">Leaf</tissue>
    </source>
</reference>
<gene>
    <name evidence="3" type="ORF">DY000_02038224</name>
    <name evidence="2" type="ORF">F2Q70_00035040</name>
</gene>
<protein>
    <submittedName>
        <fullName evidence="2">Uncharacterized protein</fullName>
    </submittedName>
</protein>
<evidence type="ECO:0000256" key="1">
    <source>
        <dbReference type="SAM" id="Phobius"/>
    </source>
</evidence>
<dbReference type="AlphaFoldDB" id="A0A8S9JNX2"/>
<accession>A0A8S9JNX2</accession>
<name>A0A8S9JNX2_BRACR</name>
<organism evidence="2">
    <name type="scientific">Brassica cretica</name>
    <name type="common">Mustard</name>
    <dbReference type="NCBI Taxonomy" id="69181"/>
    <lineage>
        <taxon>Eukaryota</taxon>
        <taxon>Viridiplantae</taxon>
        <taxon>Streptophyta</taxon>
        <taxon>Embryophyta</taxon>
        <taxon>Tracheophyta</taxon>
        <taxon>Spermatophyta</taxon>
        <taxon>Magnoliopsida</taxon>
        <taxon>eudicotyledons</taxon>
        <taxon>Gunneridae</taxon>
        <taxon>Pentapetalae</taxon>
        <taxon>rosids</taxon>
        <taxon>malvids</taxon>
        <taxon>Brassicales</taxon>
        <taxon>Brassicaceae</taxon>
        <taxon>Brassiceae</taxon>
        <taxon>Brassica</taxon>
    </lineage>
</organism>
<proteinExistence type="predicted"/>
<comment type="caution">
    <text evidence="2">The sequence shown here is derived from an EMBL/GenBank/DDBJ whole genome shotgun (WGS) entry which is preliminary data.</text>
</comment>
<dbReference type="EMBL" id="QGKY02000246">
    <property type="protein sequence ID" value="KAF2584230.1"/>
    <property type="molecule type" value="Genomic_DNA"/>
</dbReference>
<reference evidence="3" key="2">
    <citation type="submission" date="2019-12" db="EMBL/GenBank/DDBJ databases">
        <authorList>
            <person name="Studholme D.J."/>
            <person name="Sarris P."/>
        </authorList>
    </citation>
    <scope>NUCLEOTIDE SEQUENCE</scope>
    <source>
        <strain evidence="3">PFS-1207/04</strain>
        <tissue evidence="3">Leaf</tissue>
    </source>
</reference>
<reference evidence="3 4" key="3">
    <citation type="journal article" date="2020" name="BMC Genomics">
        <title>Intraspecific diversification of the crop wild relative Brassica cretica Lam. using demographic model selection.</title>
        <authorList>
            <person name="Kioukis A."/>
            <person name="Michalopoulou V.A."/>
            <person name="Briers L."/>
            <person name="Pirintsos S."/>
            <person name="Studholme D.J."/>
            <person name="Pavlidis P."/>
            <person name="Sarris P.F."/>
        </authorList>
    </citation>
    <scope>NUCLEOTIDE SEQUENCE [LARGE SCALE GENOMIC DNA]</scope>
    <source>
        <strain evidence="4">cv. PFS-1207/04</strain>
        <strain evidence="3">PFS-1207/04</strain>
    </source>
</reference>
<sequence length="55" mass="6373">MGIQERDRVSYSVRIVKMQTNKLFISIVSFLLYAPLMFSSPVPDPEAIVEEVHKY</sequence>
<keyword evidence="1" id="KW-0812">Transmembrane</keyword>
<feature type="transmembrane region" description="Helical" evidence="1">
    <location>
        <begin position="21"/>
        <end position="38"/>
    </location>
</feature>
<evidence type="ECO:0000313" key="3">
    <source>
        <dbReference type="EMBL" id="KAF3528252.1"/>
    </source>
</evidence>
<keyword evidence="1" id="KW-0472">Membrane</keyword>